<evidence type="ECO:0000256" key="1">
    <source>
        <dbReference type="SAM" id="Phobius"/>
    </source>
</evidence>
<keyword evidence="1" id="KW-0472">Membrane</keyword>
<dbReference type="EMBL" id="JBHTJZ010000005">
    <property type="protein sequence ID" value="MFD0958417.1"/>
    <property type="molecule type" value="Genomic_DNA"/>
</dbReference>
<dbReference type="InterPro" id="IPR011642">
    <property type="entry name" value="Gate_dom"/>
</dbReference>
<evidence type="ECO:0000259" key="2">
    <source>
        <dbReference type="Pfam" id="PF07670"/>
    </source>
</evidence>
<evidence type="ECO:0000313" key="3">
    <source>
        <dbReference type="EMBL" id="MFD0958417.1"/>
    </source>
</evidence>
<proteinExistence type="predicted"/>
<comment type="caution">
    <text evidence="3">The sequence shown here is derived from an EMBL/GenBank/DDBJ whole genome shotgun (WGS) entry which is preliminary data.</text>
</comment>
<keyword evidence="1" id="KW-1133">Transmembrane helix</keyword>
<feature type="transmembrane region" description="Helical" evidence="1">
    <location>
        <begin position="222"/>
        <end position="241"/>
    </location>
</feature>
<dbReference type="Pfam" id="PF07670">
    <property type="entry name" value="Gate"/>
    <property type="match status" value="1"/>
</dbReference>
<gene>
    <name evidence="3" type="ORF">ACFQ2I_03365</name>
</gene>
<keyword evidence="4" id="KW-1185">Reference proteome</keyword>
<feature type="domain" description="Nucleoside transporter/FeoB GTPase Gate" evidence="2">
    <location>
        <begin position="147"/>
        <end position="245"/>
    </location>
</feature>
<feature type="transmembrane region" description="Helical" evidence="1">
    <location>
        <begin position="406"/>
        <end position="427"/>
    </location>
</feature>
<feature type="transmembrane region" description="Helical" evidence="1">
    <location>
        <begin position="328"/>
        <end position="349"/>
    </location>
</feature>
<dbReference type="RefSeq" id="WP_377562183.1">
    <property type="nucleotide sequence ID" value="NZ_JBHTJZ010000005.1"/>
</dbReference>
<organism evidence="3 4">
    <name type="scientific">Paenibacillus chungangensis</name>
    <dbReference type="NCBI Taxonomy" id="696535"/>
    <lineage>
        <taxon>Bacteria</taxon>
        <taxon>Bacillati</taxon>
        <taxon>Bacillota</taxon>
        <taxon>Bacilli</taxon>
        <taxon>Bacillales</taxon>
        <taxon>Paenibacillaceae</taxon>
        <taxon>Paenibacillus</taxon>
    </lineage>
</organism>
<feature type="transmembrane region" description="Helical" evidence="1">
    <location>
        <begin position="63"/>
        <end position="86"/>
    </location>
</feature>
<reference evidence="4" key="1">
    <citation type="journal article" date="2019" name="Int. J. Syst. Evol. Microbiol.">
        <title>The Global Catalogue of Microorganisms (GCM) 10K type strain sequencing project: providing services to taxonomists for standard genome sequencing and annotation.</title>
        <authorList>
            <consortium name="The Broad Institute Genomics Platform"/>
            <consortium name="The Broad Institute Genome Sequencing Center for Infectious Disease"/>
            <person name="Wu L."/>
            <person name="Ma J."/>
        </authorList>
    </citation>
    <scope>NUCLEOTIDE SEQUENCE [LARGE SCALE GENOMIC DNA]</scope>
    <source>
        <strain evidence="4">CCUG 59129</strain>
    </source>
</reference>
<protein>
    <submittedName>
        <fullName evidence="3">YjiH family protein</fullName>
    </submittedName>
</protein>
<keyword evidence="1" id="KW-0812">Transmembrane</keyword>
<feature type="transmembrane region" description="Helical" evidence="1">
    <location>
        <begin position="144"/>
        <end position="171"/>
    </location>
</feature>
<accession>A0ABW3HLS8</accession>
<feature type="transmembrane region" description="Helical" evidence="1">
    <location>
        <begin position="247"/>
        <end position="268"/>
    </location>
</feature>
<feature type="transmembrane region" description="Helical" evidence="1">
    <location>
        <begin position="439"/>
        <end position="463"/>
    </location>
</feature>
<name>A0ABW3HLS8_9BACL</name>
<feature type="transmembrane region" description="Helical" evidence="1">
    <location>
        <begin position="23"/>
        <end position="43"/>
    </location>
</feature>
<evidence type="ECO:0000313" key="4">
    <source>
        <dbReference type="Proteomes" id="UP001596989"/>
    </source>
</evidence>
<sequence>MTSNHETHAHSRHSSHSEERKNLLRFIIPSLLGLLLFVIPIPWKGEVTVPIAFLAKAIGGWLAPWLPLAAVFVTIIAWLGAAYTRWLKPARLLRLPLWKALFDISRFWFLTRTFGMLFALLVYWKLGPEWIWSESTGGLLLTSLIPGLFVVFMLAGLLLPLLVDFGLLEFFGTLMTRIMRPLFRLPGRSSINCMASWLGDGTIGVMLTSKQYEEGYYTKREAAVIGTTFTAVSITFSFIVLSNVGLAHLFMPFYVIVTAAGMIAAVIMPRIPPLSRKPDTYAAGVKPPAEEQIPTGWRPWKWALHQAVGRAERHEGARSFLRNGGKNIIDLWCGVIPVVMAIGTVALALAEFTPLFKWLGIPFIPLLQLLGLPEAEAASQTILVGFADMFLPTLLASDITSELTRFVIAALSVTQLIYMSEVGGLLLSSKLPIGLRDLIVIFLLRTVITLPLIAGAAHLLFMFM</sequence>
<feature type="transmembrane region" description="Helical" evidence="1">
    <location>
        <begin position="107"/>
        <end position="124"/>
    </location>
</feature>
<dbReference type="Proteomes" id="UP001596989">
    <property type="component" value="Unassembled WGS sequence"/>
</dbReference>